<feature type="domain" description="DUF4048" evidence="3">
    <location>
        <begin position="309"/>
        <end position="510"/>
    </location>
</feature>
<dbReference type="OrthoDB" id="4097086at2759"/>
<evidence type="ECO:0000313" key="4">
    <source>
        <dbReference type="EMBL" id="KAF1928198.1"/>
    </source>
</evidence>
<dbReference type="Pfam" id="PF13257">
    <property type="entry name" value="DUF4048"/>
    <property type="match status" value="1"/>
</dbReference>
<evidence type="ECO:0000313" key="5">
    <source>
        <dbReference type="Proteomes" id="UP000800082"/>
    </source>
</evidence>
<keyword evidence="1" id="KW-0175">Coiled coil</keyword>
<evidence type="ECO:0000259" key="3">
    <source>
        <dbReference type="Pfam" id="PF13257"/>
    </source>
</evidence>
<dbReference type="GeneID" id="54350250"/>
<keyword evidence="5" id="KW-1185">Reference proteome</keyword>
<feature type="compositionally biased region" description="Polar residues" evidence="2">
    <location>
        <begin position="550"/>
        <end position="565"/>
    </location>
</feature>
<organism evidence="4 5">
    <name type="scientific">Didymella exigua CBS 183.55</name>
    <dbReference type="NCBI Taxonomy" id="1150837"/>
    <lineage>
        <taxon>Eukaryota</taxon>
        <taxon>Fungi</taxon>
        <taxon>Dikarya</taxon>
        <taxon>Ascomycota</taxon>
        <taxon>Pezizomycotina</taxon>
        <taxon>Dothideomycetes</taxon>
        <taxon>Pleosporomycetidae</taxon>
        <taxon>Pleosporales</taxon>
        <taxon>Pleosporineae</taxon>
        <taxon>Didymellaceae</taxon>
        <taxon>Didymella</taxon>
    </lineage>
</organism>
<feature type="coiled-coil region" evidence="1">
    <location>
        <begin position="212"/>
        <end position="246"/>
    </location>
</feature>
<feature type="compositionally biased region" description="Low complexity" evidence="2">
    <location>
        <begin position="433"/>
        <end position="453"/>
    </location>
</feature>
<dbReference type="EMBL" id="ML978969">
    <property type="protein sequence ID" value="KAF1928198.1"/>
    <property type="molecule type" value="Genomic_DNA"/>
</dbReference>
<accession>A0A6A5RM60</accession>
<reference evidence="4" key="1">
    <citation type="journal article" date="2020" name="Stud. Mycol.">
        <title>101 Dothideomycetes genomes: a test case for predicting lifestyles and emergence of pathogens.</title>
        <authorList>
            <person name="Haridas S."/>
            <person name="Albert R."/>
            <person name="Binder M."/>
            <person name="Bloem J."/>
            <person name="Labutti K."/>
            <person name="Salamov A."/>
            <person name="Andreopoulos B."/>
            <person name="Baker S."/>
            <person name="Barry K."/>
            <person name="Bills G."/>
            <person name="Bluhm B."/>
            <person name="Cannon C."/>
            <person name="Castanera R."/>
            <person name="Culley D."/>
            <person name="Daum C."/>
            <person name="Ezra D."/>
            <person name="Gonzalez J."/>
            <person name="Henrissat B."/>
            <person name="Kuo A."/>
            <person name="Liang C."/>
            <person name="Lipzen A."/>
            <person name="Lutzoni F."/>
            <person name="Magnuson J."/>
            <person name="Mondo S."/>
            <person name="Nolan M."/>
            <person name="Ohm R."/>
            <person name="Pangilinan J."/>
            <person name="Park H.-J."/>
            <person name="Ramirez L."/>
            <person name="Alfaro M."/>
            <person name="Sun H."/>
            <person name="Tritt A."/>
            <person name="Yoshinaga Y."/>
            <person name="Zwiers L.-H."/>
            <person name="Turgeon B."/>
            <person name="Goodwin S."/>
            <person name="Spatafora J."/>
            <person name="Crous P."/>
            <person name="Grigoriev I."/>
        </authorList>
    </citation>
    <scope>NUCLEOTIDE SEQUENCE</scope>
    <source>
        <strain evidence="4">CBS 183.55</strain>
    </source>
</reference>
<feature type="region of interest" description="Disordered" evidence="2">
    <location>
        <begin position="321"/>
        <end position="372"/>
    </location>
</feature>
<feature type="compositionally biased region" description="Pro residues" evidence="2">
    <location>
        <begin position="192"/>
        <end position="204"/>
    </location>
</feature>
<proteinExistence type="predicted"/>
<feature type="compositionally biased region" description="Polar residues" evidence="2">
    <location>
        <begin position="527"/>
        <end position="538"/>
    </location>
</feature>
<feature type="compositionally biased region" description="Low complexity" evidence="2">
    <location>
        <begin position="121"/>
        <end position="133"/>
    </location>
</feature>
<feature type="compositionally biased region" description="Low complexity" evidence="2">
    <location>
        <begin position="346"/>
        <end position="356"/>
    </location>
</feature>
<feature type="compositionally biased region" description="Low complexity" evidence="2">
    <location>
        <begin position="173"/>
        <end position="191"/>
    </location>
</feature>
<feature type="region of interest" description="Disordered" evidence="2">
    <location>
        <begin position="166"/>
        <end position="205"/>
    </location>
</feature>
<dbReference type="InterPro" id="IPR025122">
    <property type="entry name" value="DUF4048"/>
</dbReference>
<dbReference type="AlphaFoldDB" id="A0A6A5RM60"/>
<evidence type="ECO:0000256" key="2">
    <source>
        <dbReference type="SAM" id="MobiDB-lite"/>
    </source>
</evidence>
<feature type="compositionally biased region" description="Polar residues" evidence="2">
    <location>
        <begin position="506"/>
        <end position="515"/>
    </location>
</feature>
<gene>
    <name evidence="4" type="ORF">M421DRAFT_420733</name>
</gene>
<dbReference type="Proteomes" id="UP000800082">
    <property type="component" value="Unassembled WGS sequence"/>
</dbReference>
<feature type="compositionally biased region" description="Polar residues" evidence="2">
    <location>
        <begin position="326"/>
        <end position="336"/>
    </location>
</feature>
<feature type="region of interest" description="Disordered" evidence="2">
    <location>
        <begin position="409"/>
        <end position="630"/>
    </location>
</feature>
<sequence>MGSSKASPTLLKAYFSWVFYSTKICLQFAALAASLSAVCFELHPTTSALILLRLSRRLRLSSFVCMLTKEHDMNSSPSVQGAKAEDCPERDITRKRSTSKPPSQELASGAGQRLSRRESGDSSSTASSTTLSHPTPPPSMPSHARSKTTSHADLVRQGKRLSLQFPIQPTAGSSSPVFSPRSRPQSWIAAPSPLPSPEAQPPSPENNILAVLAAQERYVLELREELGKAEEDLKTLKKHYSLHEANKRRNDVRKVAQLQPLNTTLANIDAVQDDEDGGNLWMQREMERRKALLSNTKSSQRKVFSGSRHLRTLSLLSPDRAYAPSFPQSTEASLGESNIKRPTPPVRSSTSSDVSRQLIDVTSNDLGGLPNMQRDNILRTGKQLASDFSNGLFTFIEDIRQATVGDEAVNGAAESSGPSQNRDGSAKVIRNTSASRPSLSRSASSRKSVQKKQSIGEDFWSEHGLSEPKTTSVNKKTHTSKATRTPERQTARNSDSFEEDWDNWDSPGSTFVAKTTDTHIDSDESDTPASAINNSRTGAKQHNRRHDSKNSSLATISSASMPDTSTSRDPKRNSIPWPDLVNLSPSNLKRTASHLMKEWEKQLTPPPESRLSSHSQGDYIGRSGSPGSLI</sequence>
<feature type="region of interest" description="Disordered" evidence="2">
    <location>
        <begin position="73"/>
        <end position="153"/>
    </location>
</feature>
<feature type="compositionally biased region" description="Basic and acidic residues" evidence="2">
    <location>
        <begin position="83"/>
        <end position="94"/>
    </location>
</feature>
<name>A0A6A5RM60_9PLEO</name>
<dbReference type="RefSeq" id="XP_033448450.1">
    <property type="nucleotide sequence ID" value="XM_033592582.1"/>
</dbReference>
<evidence type="ECO:0000256" key="1">
    <source>
        <dbReference type="SAM" id="Coils"/>
    </source>
</evidence>
<protein>
    <recommendedName>
        <fullName evidence="3">DUF4048 domain-containing protein</fullName>
    </recommendedName>
</protein>